<comment type="caution">
    <text evidence="4">The sequence shown here is derived from an EMBL/GenBank/DDBJ whole genome shotgun (WGS) entry which is preliminary data.</text>
</comment>
<dbReference type="EMBL" id="QKWP01000276">
    <property type="protein sequence ID" value="RIB23124.1"/>
    <property type="molecule type" value="Genomic_DNA"/>
</dbReference>
<keyword evidence="5" id="KW-1185">Reference proteome</keyword>
<gene>
    <name evidence="4" type="ORF">C2G38_1998427</name>
</gene>
<dbReference type="Pfam" id="PF07714">
    <property type="entry name" value="PK_Tyr_Ser-Thr"/>
    <property type="match status" value="1"/>
</dbReference>
<dbReference type="InterPro" id="IPR011009">
    <property type="entry name" value="Kinase-like_dom_sf"/>
</dbReference>
<evidence type="ECO:0000256" key="2">
    <source>
        <dbReference type="ARBA" id="ARBA00022840"/>
    </source>
</evidence>
<organism evidence="4 5">
    <name type="scientific">Gigaspora rosea</name>
    <dbReference type="NCBI Taxonomy" id="44941"/>
    <lineage>
        <taxon>Eukaryota</taxon>
        <taxon>Fungi</taxon>
        <taxon>Fungi incertae sedis</taxon>
        <taxon>Mucoromycota</taxon>
        <taxon>Glomeromycotina</taxon>
        <taxon>Glomeromycetes</taxon>
        <taxon>Diversisporales</taxon>
        <taxon>Gigasporaceae</taxon>
        <taxon>Gigaspora</taxon>
    </lineage>
</organism>
<dbReference type="OrthoDB" id="4062651at2759"/>
<sequence length="136" mass="15542">MFSSYITDFGLCKSVSQGSNSEDLIGVLPYIAPELLRASMENKKIIYTQQSDVYSFGIVMSEVFTGYPPYYDVPHETKLSVKICRGQKPEIKCEVPPLLLDLMNRCLDIEPRKRPTAEEVSDKLMQFYEDLNNETT</sequence>
<evidence type="ECO:0000259" key="3">
    <source>
        <dbReference type="PROSITE" id="PS50011"/>
    </source>
</evidence>
<keyword evidence="2" id="KW-0067">ATP-binding</keyword>
<proteinExistence type="predicted"/>
<evidence type="ECO:0000256" key="1">
    <source>
        <dbReference type="ARBA" id="ARBA00022741"/>
    </source>
</evidence>
<evidence type="ECO:0000313" key="4">
    <source>
        <dbReference type="EMBL" id="RIB23124.1"/>
    </source>
</evidence>
<dbReference type="Gene3D" id="1.10.510.10">
    <property type="entry name" value="Transferase(Phosphotransferase) domain 1"/>
    <property type="match status" value="1"/>
</dbReference>
<keyword evidence="1" id="KW-0547">Nucleotide-binding</keyword>
<dbReference type="GO" id="GO:0005524">
    <property type="term" value="F:ATP binding"/>
    <property type="evidence" value="ECO:0007669"/>
    <property type="project" value="UniProtKB-KW"/>
</dbReference>
<dbReference type="AlphaFoldDB" id="A0A397VKW3"/>
<protein>
    <submittedName>
        <fullName evidence="4">Kinase-like domain-containing protein</fullName>
    </submittedName>
</protein>
<keyword evidence="4" id="KW-0418">Kinase</keyword>
<dbReference type="PANTHER" id="PTHR44329:SF298">
    <property type="entry name" value="MIXED LINEAGE KINASE DOMAIN-LIKE PROTEIN"/>
    <property type="match status" value="1"/>
</dbReference>
<dbReference type="Proteomes" id="UP000266673">
    <property type="component" value="Unassembled WGS sequence"/>
</dbReference>
<name>A0A397VKW3_9GLOM</name>
<reference evidence="4 5" key="1">
    <citation type="submission" date="2018-06" db="EMBL/GenBank/DDBJ databases">
        <title>Comparative genomics reveals the genomic features of Rhizophagus irregularis, R. cerebriforme, R. diaphanum and Gigaspora rosea, and their symbiotic lifestyle signature.</title>
        <authorList>
            <person name="Morin E."/>
            <person name="San Clemente H."/>
            <person name="Chen E.C.H."/>
            <person name="De La Providencia I."/>
            <person name="Hainaut M."/>
            <person name="Kuo A."/>
            <person name="Kohler A."/>
            <person name="Murat C."/>
            <person name="Tang N."/>
            <person name="Roy S."/>
            <person name="Loubradou J."/>
            <person name="Henrissat B."/>
            <person name="Grigoriev I.V."/>
            <person name="Corradi N."/>
            <person name="Roux C."/>
            <person name="Martin F.M."/>
        </authorList>
    </citation>
    <scope>NUCLEOTIDE SEQUENCE [LARGE SCALE GENOMIC DNA]</scope>
    <source>
        <strain evidence="4 5">DAOM 194757</strain>
    </source>
</reference>
<dbReference type="PROSITE" id="PS50011">
    <property type="entry name" value="PROTEIN_KINASE_DOM"/>
    <property type="match status" value="1"/>
</dbReference>
<dbReference type="SMART" id="SM00220">
    <property type="entry name" value="S_TKc"/>
    <property type="match status" value="1"/>
</dbReference>
<evidence type="ECO:0000313" key="5">
    <source>
        <dbReference type="Proteomes" id="UP000266673"/>
    </source>
</evidence>
<dbReference type="InterPro" id="IPR001245">
    <property type="entry name" value="Ser-Thr/Tyr_kinase_cat_dom"/>
</dbReference>
<dbReference type="InterPro" id="IPR051681">
    <property type="entry name" value="Ser/Thr_Kinases-Pseudokinases"/>
</dbReference>
<dbReference type="SUPFAM" id="SSF56112">
    <property type="entry name" value="Protein kinase-like (PK-like)"/>
    <property type="match status" value="1"/>
</dbReference>
<accession>A0A397VKW3</accession>
<feature type="domain" description="Protein kinase" evidence="3">
    <location>
        <begin position="1"/>
        <end position="128"/>
    </location>
</feature>
<keyword evidence="4" id="KW-0808">Transferase</keyword>
<dbReference type="GO" id="GO:0004674">
    <property type="term" value="F:protein serine/threonine kinase activity"/>
    <property type="evidence" value="ECO:0007669"/>
    <property type="project" value="TreeGrafter"/>
</dbReference>
<dbReference type="STRING" id="44941.A0A397VKW3"/>
<dbReference type="PANTHER" id="PTHR44329">
    <property type="entry name" value="SERINE/THREONINE-PROTEIN KINASE TNNI3K-RELATED"/>
    <property type="match status" value="1"/>
</dbReference>
<dbReference type="InterPro" id="IPR000719">
    <property type="entry name" value="Prot_kinase_dom"/>
</dbReference>